<dbReference type="SUPFAM" id="SSF90123">
    <property type="entry name" value="ABC transporter transmembrane region"/>
    <property type="match status" value="1"/>
</dbReference>
<comment type="subcellular location">
    <subcellularLocation>
        <location evidence="1">Cell membrane</location>
        <topology evidence="1">Multi-pass membrane protein</topology>
    </subcellularLocation>
</comment>
<dbReference type="PANTHER" id="PTHR24221:SF654">
    <property type="entry name" value="ATP-BINDING CASSETTE SUB-FAMILY B MEMBER 6"/>
    <property type="match status" value="1"/>
</dbReference>
<evidence type="ECO:0000256" key="3">
    <source>
        <dbReference type="ARBA" id="ARBA00022741"/>
    </source>
</evidence>
<evidence type="ECO:0000256" key="7">
    <source>
        <dbReference type="SAM" id="Phobius"/>
    </source>
</evidence>
<keyword evidence="5 7" id="KW-1133">Transmembrane helix</keyword>
<feature type="transmembrane region" description="Helical" evidence="7">
    <location>
        <begin position="139"/>
        <end position="159"/>
    </location>
</feature>
<keyword evidence="4 10" id="KW-0067">ATP-binding</keyword>
<dbReference type="GO" id="GO:0140359">
    <property type="term" value="F:ABC-type transporter activity"/>
    <property type="evidence" value="ECO:0007669"/>
    <property type="project" value="InterPro"/>
</dbReference>
<dbReference type="SUPFAM" id="SSF52540">
    <property type="entry name" value="P-loop containing nucleoside triphosphate hydrolases"/>
    <property type="match status" value="1"/>
</dbReference>
<gene>
    <name evidence="10" type="ORF">C7381_10851</name>
</gene>
<keyword evidence="2 7" id="KW-0812">Transmembrane</keyword>
<dbReference type="GO" id="GO:0016887">
    <property type="term" value="F:ATP hydrolysis activity"/>
    <property type="evidence" value="ECO:0007669"/>
    <property type="project" value="InterPro"/>
</dbReference>
<dbReference type="AlphaFoldDB" id="A0A2U1E1S9"/>
<organism evidence="10 11">
    <name type="scientific">Ezakiella coagulans</name>
    <dbReference type="NCBI Taxonomy" id="46507"/>
    <lineage>
        <taxon>Bacteria</taxon>
        <taxon>Bacillati</taxon>
        <taxon>Bacillota</taxon>
        <taxon>Tissierellia</taxon>
        <taxon>Ezakiella</taxon>
    </lineage>
</organism>
<dbReference type="RefSeq" id="WP_116480389.1">
    <property type="nucleotide sequence ID" value="NZ_QEKV01000008.1"/>
</dbReference>
<keyword evidence="11" id="KW-1185">Reference proteome</keyword>
<evidence type="ECO:0000256" key="2">
    <source>
        <dbReference type="ARBA" id="ARBA00022692"/>
    </source>
</evidence>
<dbReference type="GO" id="GO:0034040">
    <property type="term" value="F:ATPase-coupled lipid transmembrane transporter activity"/>
    <property type="evidence" value="ECO:0007669"/>
    <property type="project" value="TreeGrafter"/>
</dbReference>
<evidence type="ECO:0000256" key="6">
    <source>
        <dbReference type="ARBA" id="ARBA00023136"/>
    </source>
</evidence>
<comment type="caution">
    <text evidence="10">The sequence shown here is derived from an EMBL/GenBank/DDBJ whole genome shotgun (WGS) entry which is preliminary data.</text>
</comment>
<dbReference type="PANTHER" id="PTHR24221">
    <property type="entry name" value="ATP-BINDING CASSETTE SUB-FAMILY B"/>
    <property type="match status" value="1"/>
</dbReference>
<protein>
    <submittedName>
        <fullName evidence="10">ATP-binding cassette subfamily B protein</fullName>
    </submittedName>
</protein>
<dbReference type="PROSITE" id="PS50893">
    <property type="entry name" value="ABC_TRANSPORTER_2"/>
    <property type="match status" value="1"/>
</dbReference>
<reference evidence="10 11" key="1">
    <citation type="submission" date="2018-04" db="EMBL/GenBank/DDBJ databases">
        <title>Genomic Encyclopedia of Type Strains, Phase IV (KMG-IV): sequencing the most valuable type-strain genomes for metagenomic binning, comparative biology and taxonomic classification.</title>
        <authorList>
            <person name="Goeker M."/>
        </authorList>
    </citation>
    <scope>NUCLEOTIDE SEQUENCE [LARGE SCALE GENOMIC DNA]</scope>
    <source>
        <strain evidence="10 11">DSM 20705</strain>
    </source>
</reference>
<feature type="transmembrane region" description="Helical" evidence="7">
    <location>
        <begin position="254"/>
        <end position="274"/>
    </location>
</feature>
<evidence type="ECO:0000313" key="11">
    <source>
        <dbReference type="Proteomes" id="UP000245793"/>
    </source>
</evidence>
<evidence type="ECO:0000256" key="4">
    <source>
        <dbReference type="ARBA" id="ARBA00022840"/>
    </source>
</evidence>
<evidence type="ECO:0000259" key="9">
    <source>
        <dbReference type="PROSITE" id="PS50929"/>
    </source>
</evidence>
<dbReference type="InterPro" id="IPR003593">
    <property type="entry name" value="AAA+_ATPase"/>
</dbReference>
<dbReference type="GO" id="GO:0005886">
    <property type="term" value="C:plasma membrane"/>
    <property type="evidence" value="ECO:0007669"/>
    <property type="project" value="UniProtKB-SubCell"/>
</dbReference>
<keyword evidence="3" id="KW-0547">Nucleotide-binding</keyword>
<dbReference type="InterPro" id="IPR039421">
    <property type="entry name" value="Type_1_exporter"/>
</dbReference>
<dbReference type="InterPro" id="IPR011527">
    <property type="entry name" value="ABC1_TM_dom"/>
</dbReference>
<dbReference type="InterPro" id="IPR027417">
    <property type="entry name" value="P-loop_NTPase"/>
</dbReference>
<dbReference type="EMBL" id="QEKV01000008">
    <property type="protein sequence ID" value="PVY93917.1"/>
    <property type="molecule type" value="Genomic_DNA"/>
</dbReference>
<feature type="transmembrane region" description="Helical" evidence="7">
    <location>
        <begin position="30"/>
        <end position="53"/>
    </location>
</feature>
<dbReference type="Gene3D" id="3.40.50.300">
    <property type="entry name" value="P-loop containing nucleotide triphosphate hydrolases"/>
    <property type="match status" value="1"/>
</dbReference>
<feature type="transmembrane region" description="Helical" evidence="7">
    <location>
        <begin position="165"/>
        <end position="185"/>
    </location>
</feature>
<feature type="transmembrane region" description="Helical" evidence="7">
    <location>
        <begin position="280"/>
        <end position="297"/>
    </location>
</feature>
<keyword evidence="6 7" id="KW-0472">Membrane</keyword>
<feature type="transmembrane region" description="Helical" evidence="7">
    <location>
        <begin position="65"/>
        <end position="89"/>
    </location>
</feature>
<feature type="domain" description="ABC transmembrane type-1" evidence="9">
    <location>
        <begin position="30"/>
        <end position="314"/>
    </location>
</feature>
<dbReference type="Proteomes" id="UP000245793">
    <property type="component" value="Unassembled WGS sequence"/>
</dbReference>
<name>A0A2U1E1S9_9FIRM</name>
<dbReference type="GO" id="GO:0005524">
    <property type="term" value="F:ATP binding"/>
    <property type="evidence" value="ECO:0007669"/>
    <property type="project" value="UniProtKB-KW"/>
</dbReference>
<dbReference type="InterPro" id="IPR036640">
    <property type="entry name" value="ABC1_TM_sf"/>
</dbReference>
<evidence type="ECO:0000256" key="5">
    <source>
        <dbReference type="ARBA" id="ARBA00022989"/>
    </source>
</evidence>
<dbReference type="PROSITE" id="PS50929">
    <property type="entry name" value="ABC_TM1F"/>
    <property type="match status" value="1"/>
</dbReference>
<dbReference type="Pfam" id="PF00005">
    <property type="entry name" value="ABC_tran"/>
    <property type="match status" value="1"/>
</dbReference>
<sequence>MNKSEKPSYLKIFFRSLGLIFKSAPTKVTFLMIILALQIFIPVVQATAIAKFIDSVKTLSDVKSAILIMLPFIIAVLIDFLVGPLMMIVQGECTDSLVKKVNMDLFNKVSEVDNLNTLDNPEFYDRLNMLQMEIAFRPINLIVFSFSIIRIFVTIVVMFAQLSAYSIWIPLAFLVGIFPQSYIVYKLQVAAYENTVTRSPFVKQLNYYRDILLGRDFSKERVVFKYGDKFKEDYDEIIDRINGESAKDRRKKGLAGVLVSIFGVVVLSITIVLFVKNVVAGIYTIGALSLFLNYLLYTARSSIRFIEEGSMLLETELFMNTYFEFLDFDFNMASGDSNCNDVNKIEFKSVSFKYPGRDDYALENVSFDFNFGDRLGIVGVNGSGKTTIMKLLLRLYDADSGQILINGKDIKEYDIDELRSSFGVLFQDFNKYEITFRENVELSNINKNSKNDLAQSIHRSGADSVLKKFGNNMETHLGKIYNDGVEISGGEWQRIATARTLYHGGNVLIFDEPTSALDPIQEKVFWENLLEDSNIRSAIFTTHRIQGLRRATKFIVLDAGKVVEEGSFDELMNANGKFFELFNAQN</sequence>
<feature type="domain" description="ABC transporter" evidence="8">
    <location>
        <begin position="345"/>
        <end position="584"/>
    </location>
</feature>
<accession>A0A2U1E1S9</accession>
<dbReference type="CDD" id="cd03228">
    <property type="entry name" value="ABCC_MRP_Like"/>
    <property type="match status" value="1"/>
</dbReference>
<evidence type="ECO:0000256" key="1">
    <source>
        <dbReference type="ARBA" id="ARBA00004651"/>
    </source>
</evidence>
<evidence type="ECO:0000259" key="8">
    <source>
        <dbReference type="PROSITE" id="PS50893"/>
    </source>
</evidence>
<evidence type="ECO:0000313" key="10">
    <source>
        <dbReference type="EMBL" id="PVY93917.1"/>
    </source>
</evidence>
<dbReference type="InterPro" id="IPR003439">
    <property type="entry name" value="ABC_transporter-like_ATP-bd"/>
</dbReference>
<proteinExistence type="predicted"/>
<dbReference type="SMART" id="SM00382">
    <property type="entry name" value="AAA"/>
    <property type="match status" value="1"/>
</dbReference>
<dbReference type="Gene3D" id="1.20.1560.10">
    <property type="entry name" value="ABC transporter type 1, transmembrane domain"/>
    <property type="match status" value="1"/>
</dbReference>